<protein>
    <recommendedName>
        <fullName evidence="4">YceG-like family protein</fullName>
    </recommendedName>
</protein>
<dbReference type="RefSeq" id="WP_209992736.1">
    <property type="nucleotide sequence ID" value="NZ_JBHUKY010000017.1"/>
</dbReference>
<reference evidence="3" key="1">
    <citation type="journal article" date="2019" name="Int. J. Syst. Evol. Microbiol.">
        <title>The Global Catalogue of Microorganisms (GCM) 10K type strain sequencing project: providing services to taxonomists for standard genome sequencing and annotation.</title>
        <authorList>
            <consortium name="The Broad Institute Genomics Platform"/>
            <consortium name="The Broad Institute Genome Sequencing Center for Infectious Disease"/>
            <person name="Wu L."/>
            <person name="Ma J."/>
        </authorList>
    </citation>
    <scope>NUCLEOTIDE SEQUENCE [LARGE SCALE GENOMIC DNA]</scope>
    <source>
        <strain evidence="3">CCM 8725</strain>
    </source>
</reference>
<organism evidence="2 3">
    <name type="scientific">Paenibacillus rhizoplanae</name>
    <dbReference type="NCBI Taxonomy" id="1917181"/>
    <lineage>
        <taxon>Bacteria</taxon>
        <taxon>Bacillati</taxon>
        <taxon>Bacillota</taxon>
        <taxon>Bacilli</taxon>
        <taxon>Bacillales</taxon>
        <taxon>Paenibacillaceae</taxon>
        <taxon>Paenibacillus</taxon>
    </lineage>
</organism>
<proteinExistence type="predicted"/>
<dbReference type="EMBL" id="JBHUKY010000017">
    <property type="protein sequence ID" value="MFD2409593.1"/>
    <property type="molecule type" value="Genomic_DNA"/>
</dbReference>
<dbReference type="Proteomes" id="UP001597448">
    <property type="component" value="Unassembled WGS sequence"/>
</dbReference>
<gene>
    <name evidence="2" type="ORF">ACFSX3_06915</name>
</gene>
<evidence type="ECO:0008006" key="4">
    <source>
        <dbReference type="Google" id="ProtNLM"/>
    </source>
</evidence>
<accession>A0ABW5F3G4</accession>
<evidence type="ECO:0000313" key="2">
    <source>
        <dbReference type="EMBL" id="MFD2409593.1"/>
    </source>
</evidence>
<sequence length="203" mass="20656">MMKNRFFMLGLGVGLIAGALLLQLMIAGRAAPLTKEELIQQATRLNLTLVDPAEASATATPSPEEGASAPASQAAAKPAATPASTPAIPPKPAATPSAAATPGKPSAPAQPQSTAEPVTKAPVTPGAPAVAVNGVISLRIPTGITLAQTADLLAEAGVIEDKNKFLQTANSRKVNTIIQYGSYNFTKGESINSVIDKLITVKK</sequence>
<dbReference type="Gene3D" id="3.30.1490.480">
    <property type="entry name" value="Endolytic murein transglycosylase"/>
    <property type="match status" value="1"/>
</dbReference>
<feature type="compositionally biased region" description="Low complexity" evidence="1">
    <location>
        <begin position="94"/>
        <end position="109"/>
    </location>
</feature>
<evidence type="ECO:0000256" key="1">
    <source>
        <dbReference type="SAM" id="MobiDB-lite"/>
    </source>
</evidence>
<feature type="region of interest" description="Disordered" evidence="1">
    <location>
        <begin position="54"/>
        <end position="122"/>
    </location>
</feature>
<feature type="compositionally biased region" description="Low complexity" evidence="1">
    <location>
        <begin position="54"/>
        <end position="86"/>
    </location>
</feature>
<keyword evidence="3" id="KW-1185">Reference proteome</keyword>
<name>A0ABW5F3G4_9BACL</name>
<evidence type="ECO:0000313" key="3">
    <source>
        <dbReference type="Proteomes" id="UP001597448"/>
    </source>
</evidence>
<comment type="caution">
    <text evidence="2">The sequence shown here is derived from an EMBL/GenBank/DDBJ whole genome shotgun (WGS) entry which is preliminary data.</text>
</comment>